<dbReference type="Pfam" id="PF00107">
    <property type="entry name" value="ADH_zinc_N"/>
    <property type="match status" value="1"/>
</dbReference>
<dbReference type="Proteomes" id="UP000245754">
    <property type="component" value="Unassembled WGS sequence"/>
</dbReference>
<dbReference type="FunFam" id="3.40.50.720:FF:000121">
    <property type="entry name" value="Prostaglandin reductase 2"/>
    <property type="match status" value="1"/>
</dbReference>
<dbReference type="AlphaFoldDB" id="A0A316EZ82"/>
<proteinExistence type="predicted"/>
<keyword evidence="4" id="KW-1185">Reference proteome</keyword>
<dbReference type="SMART" id="SM00829">
    <property type="entry name" value="PKS_ER"/>
    <property type="match status" value="1"/>
</dbReference>
<gene>
    <name evidence="3" type="ORF">C7419_1011067</name>
</gene>
<dbReference type="SUPFAM" id="SSF50129">
    <property type="entry name" value="GroES-like"/>
    <property type="match status" value="2"/>
</dbReference>
<feature type="domain" description="Enoyl reductase (ER)" evidence="2">
    <location>
        <begin position="23"/>
        <end position="335"/>
    </location>
</feature>
<dbReference type="InterPro" id="IPR011032">
    <property type="entry name" value="GroES-like_sf"/>
</dbReference>
<evidence type="ECO:0000313" key="4">
    <source>
        <dbReference type="Proteomes" id="UP000245754"/>
    </source>
</evidence>
<sequence length="338" mass="35903">MSDQKTYQRIVLASRPTDAVTPGNFRLETVPVPTLADGQVLVRNHFLSLDPYMRGRMSESKSYANPQPLGEVMIGGTVGEVVESRNPKWKAGDKVVAMFGWQEMAVSDGSGMQKVDTTHIPLSAYLGSVGMPGVTAWYGLNRIIEPKAGETVVVSAASGAVGSVVGQLAKKAGCRVVGVAGGKDKCDYVVNELGFDACVDYKAAADAKALYAAVKAVTPDGIDGYFENVGGDILDVVLARLNAFGRIALCGLIAGYDGQDLPLKNPRAILISRAKIQGFIVSEHMDVWPQALKELGGLVAQGQLKFRESVSEGLASAPEAFMGLLKGRNFGKQLVRLN</sequence>
<dbReference type="Gene3D" id="3.40.50.720">
    <property type="entry name" value="NAD(P)-binding Rossmann-like Domain"/>
    <property type="match status" value="1"/>
</dbReference>
<dbReference type="Pfam" id="PF16884">
    <property type="entry name" value="ADH_N_2"/>
    <property type="match status" value="1"/>
</dbReference>
<dbReference type="Gene3D" id="3.90.180.10">
    <property type="entry name" value="Medium-chain alcohol dehydrogenases, catalytic domain"/>
    <property type="match status" value="1"/>
</dbReference>
<dbReference type="CDD" id="cd05288">
    <property type="entry name" value="PGDH"/>
    <property type="match status" value="1"/>
</dbReference>
<dbReference type="InterPro" id="IPR041694">
    <property type="entry name" value="ADH_N_2"/>
</dbReference>
<dbReference type="InterPro" id="IPR020843">
    <property type="entry name" value="ER"/>
</dbReference>
<name>A0A316EZ82_9BURK</name>
<organism evidence="3 4">
    <name type="scientific">Cupriavidus plantarum</name>
    <dbReference type="NCBI Taxonomy" id="942865"/>
    <lineage>
        <taxon>Bacteria</taxon>
        <taxon>Pseudomonadati</taxon>
        <taxon>Pseudomonadota</taxon>
        <taxon>Betaproteobacteria</taxon>
        <taxon>Burkholderiales</taxon>
        <taxon>Burkholderiaceae</taxon>
        <taxon>Cupriavidus</taxon>
    </lineage>
</organism>
<dbReference type="InterPro" id="IPR036291">
    <property type="entry name" value="NAD(P)-bd_dom_sf"/>
</dbReference>
<dbReference type="SUPFAM" id="SSF51735">
    <property type="entry name" value="NAD(P)-binding Rossmann-fold domains"/>
    <property type="match status" value="1"/>
</dbReference>
<evidence type="ECO:0000256" key="1">
    <source>
        <dbReference type="ARBA" id="ARBA00023002"/>
    </source>
</evidence>
<dbReference type="RefSeq" id="WP_109580941.1">
    <property type="nucleotide sequence ID" value="NZ_QGGT01000001.1"/>
</dbReference>
<reference evidence="3 4" key="1">
    <citation type="submission" date="2018-05" db="EMBL/GenBank/DDBJ databases">
        <title>Genomic Encyclopedia of Type Strains, Phase IV (KMG-V): Genome sequencing to study the core and pangenomes of soil and plant-associated prokaryotes.</title>
        <authorList>
            <person name="Whitman W."/>
        </authorList>
    </citation>
    <scope>NUCLEOTIDE SEQUENCE [LARGE SCALE GENOMIC DNA]</scope>
    <source>
        <strain evidence="3 4">SLV-132</strain>
    </source>
</reference>
<dbReference type="PANTHER" id="PTHR43205">
    <property type="entry name" value="PROSTAGLANDIN REDUCTASE"/>
    <property type="match status" value="1"/>
</dbReference>
<dbReference type="InterPro" id="IPR045010">
    <property type="entry name" value="MDR_fam"/>
</dbReference>
<dbReference type="EMBL" id="QGGT01000001">
    <property type="protein sequence ID" value="PWK37185.1"/>
    <property type="molecule type" value="Genomic_DNA"/>
</dbReference>
<keyword evidence="1" id="KW-0560">Oxidoreductase</keyword>
<dbReference type="InterPro" id="IPR013149">
    <property type="entry name" value="ADH-like_C"/>
</dbReference>
<evidence type="ECO:0000259" key="2">
    <source>
        <dbReference type="SMART" id="SM00829"/>
    </source>
</evidence>
<comment type="caution">
    <text evidence="3">The sequence shown here is derived from an EMBL/GenBank/DDBJ whole genome shotgun (WGS) entry which is preliminary data.</text>
</comment>
<protein>
    <recommendedName>
        <fullName evidence="2">Enoyl reductase (ER) domain-containing protein</fullName>
    </recommendedName>
</protein>
<dbReference type="PANTHER" id="PTHR43205:SF7">
    <property type="entry name" value="PROSTAGLANDIN REDUCTASE 1"/>
    <property type="match status" value="1"/>
</dbReference>
<dbReference type="GO" id="GO:0016628">
    <property type="term" value="F:oxidoreductase activity, acting on the CH-CH group of donors, NAD or NADP as acceptor"/>
    <property type="evidence" value="ECO:0007669"/>
    <property type="project" value="InterPro"/>
</dbReference>
<accession>A0A316EZ82</accession>
<evidence type="ECO:0000313" key="3">
    <source>
        <dbReference type="EMBL" id="PWK37185.1"/>
    </source>
</evidence>